<dbReference type="Gene3D" id="3.40.50.1820">
    <property type="entry name" value="alpha/beta hydrolase"/>
    <property type="match status" value="1"/>
</dbReference>
<dbReference type="SUPFAM" id="SSF53474">
    <property type="entry name" value="alpha/beta-Hydrolases"/>
    <property type="match status" value="1"/>
</dbReference>
<accession>A0A6H0KVS6</accession>
<evidence type="ECO:0000313" key="2">
    <source>
        <dbReference type="Proteomes" id="UP000501780"/>
    </source>
</evidence>
<sequence>MNTSKAEQTKIYSEILKKEMGISLYLPHNYDCLSHLPVLYFLHGRSGNENILFELDILKTADLLIQQKIIKPLIIVCPRIDNSRGVNSSMTTREVTSSNFNGRTINLGRYEDYFIKEVIPFIDTNYKTITSREGRFVGGASAGGYAALNYGLRYPELFSKVGGHMPALELQLDQEDIPYFSTIDIWKKHNPLYIAKECAIPSDMQLYLDAGNKDEGEFYNGCLELYKILKCRKVNVQNHLFEGHHNMAYIKSNLEKYLAFYTNQ</sequence>
<organism evidence="1 2">
    <name type="scientific">Bacteroides faecium</name>
    <dbReference type="NCBI Taxonomy" id="2715212"/>
    <lineage>
        <taxon>Bacteria</taxon>
        <taxon>Pseudomonadati</taxon>
        <taxon>Bacteroidota</taxon>
        <taxon>Bacteroidia</taxon>
        <taxon>Bacteroidales</taxon>
        <taxon>Bacteroidaceae</taxon>
        <taxon>Bacteroides</taxon>
    </lineage>
</organism>
<reference evidence="1 2" key="1">
    <citation type="submission" date="2020-03" db="EMBL/GenBank/DDBJ databases">
        <title>Genomic analysis of Bacteroides faecium CBA7301.</title>
        <authorList>
            <person name="Kim J."/>
            <person name="Roh S.W."/>
        </authorList>
    </citation>
    <scope>NUCLEOTIDE SEQUENCE [LARGE SCALE GENOMIC DNA]</scope>
    <source>
        <strain evidence="1 2">CBA7301</strain>
    </source>
</reference>
<dbReference type="Pfam" id="PF00756">
    <property type="entry name" value="Esterase"/>
    <property type="match status" value="1"/>
</dbReference>
<name>A0A6H0KVS6_9BACE</name>
<keyword evidence="2" id="KW-1185">Reference proteome</keyword>
<dbReference type="InterPro" id="IPR000801">
    <property type="entry name" value="Esterase-like"/>
</dbReference>
<dbReference type="EMBL" id="CP050831">
    <property type="protein sequence ID" value="QIU97422.1"/>
    <property type="molecule type" value="Genomic_DNA"/>
</dbReference>
<dbReference type="InterPro" id="IPR029058">
    <property type="entry name" value="AB_hydrolase_fold"/>
</dbReference>
<dbReference type="Proteomes" id="UP000501780">
    <property type="component" value="Chromosome"/>
</dbReference>
<gene>
    <name evidence="1" type="ORF">BacF7301_05730</name>
</gene>
<dbReference type="AlphaFoldDB" id="A0A6H0KVS6"/>
<dbReference type="PANTHER" id="PTHR48098">
    <property type="entry name" value="ENTEROCHELIN ESTERASE-RELATED"/>
    <property type="match status" value="1"/>
</dbReference>
<dbReference type="PANTHER" id="PTHR48098:SF1">
    <property type="entry name" value="DIACYLGLYCEROL ACYLTRANSFERASE_MYCOLYLTRANSFERASE AG85A"/>
    <property type="match status" value="1"/>
</dbReference>
<evidence type="ECO:0000313" key="1">
    <source>
        <dbReference type="EMBL" id="QIU97422.1"/>
    </source>
</evidence>
<dbReference type="InterPro" id="IPR050583">
    <property type="entry name" value="Mycobacterial_A85_antigen"/>
</dbReference>
<dbReference type="KEGG" id="bfc:BacF7301_05730"/>
<proteinExistence type="predicted"/>
<protein>
    <submittedName>
        <fullName evidence="1">Esterase family protein</fullName>
    </submittedName>
</protein>